<keyword evidence="1" id="KW-0812">Transmembrane</keyword>
<evidence type="ECO:0000313" key="3">
    <source>
        <dbReference type="Proteomes" id="UP000649617"/>
    </source>
</evidence>
<dbReference type="OrthoDB" id="10602007at2759"/>
<dbReference type="Proteomes" id="UP000649617">
    <property type="component" value="Unassembled WGS sequence"/>
</dbReference>
<dbReference type="AlphaFoldDB" id="A0A812J3X7"/>
<organism evidence="2 3">
    <name type="scientific">Symbiodinium pilosum</name>
    <name type="common">Dinoflagellate</name>
    <dbReference type="NCBI Taxonomy" id="2952"/>
    <lineage>
        <taxon>Eukaryota</taxon>
        <taxon>Sar</taxon>
        <taxon>Alveolata</taxon>
        <taxon>Dinophyceae</taxon>
        <taxon>Suessiales</taxon>
        <taxon>Symbiodiniaceae</taxon>
        <taxon>Symbiodinium</taxon>
    </lineage>
</organism>
<keyword evidence="1" id="KW-1133">Transmembrane helix</keyword>
<sequence>MGECKCCNDLGSSPKYQLCLTITVGILFLIVSLYGIALVVFVNADFSDMTIEEYDATAGFYESSLAGAYFVGQIVGVLWLVTCISRCCAPCCCELPDVECPCSPCKLFHVMDLCFFVGFIVALWPVNLWYQLRQVPWEDWFMDVVLVLGLIMLLAAIILGCVKYRQMLKKSAPYTPTITPPPYNPAAAPQVVGSAVVVQAKVVESNEDV</sequence>
<reference evidence="2" key="1">
    <citation type="submission" date="2021-02" db="EMBL/GenBank/DDBJ databases">
        <authorList>
            <person name="Dougan E. K."/>
            <person name="Rhodes N."/>
            <person name="Thang M."/>
            <person name="Chan C."/>
        </authorList>
    </citation>
    <scope>NUCLEOTIDE SEQUENCE</scope>
</reference>
<feature type="transmembrane region" description="Helical" evidence="1">
    <location>
        <begin position="144"/>
        <end position="162"/>
    </location>
</feature>
<gene>
    <name evidence="2" type="ORF">SPIL2461_LOCUS1578</name>
</gene>
<comment type="caution">
    <text evidence="2">The sequence shown here is derived from an EMBL/GenBank/DDBJ whole genome shotgun (WGS) entry which is preliminary data.</text>
</comment>
<evidence type="ECO:0000313" key="2">
    <source>
        <dbReference type="EMBL" id="CAE7193639.1"/>
    </source>
</evidence>
<proteinExistence type="predicted"/>
<feature type="transmembrane region" description="Helical" evidence="1">
    <location>
        <begin position="113"/>
        <end position="132"/>
    </location>
</feature>
<protein>
    <submittedName>
        <fullName evidence="2">Uncharacterized protein</fullName>
    </submittedName>
</protein>
<evidence type="ECO:0000256" key="1">
    <source>
        <dbReference type="SAM" id="Phobius"/>
    </source>
</evidence>
<accession>A0A812J3X7</accession>
<keyword evidence="3" id="KW-1185">Reference proteome</keyword>
<name>A0A812J3X7_SYMPI</name>
<dbReference type="EMBL" id="CAJNIZ010001547">
    <property type="protein sequence ID" value="CAE7193639.1"/>
    <property type="molecule type" value="Genomic_DNA"/>
</dbReference>
<feature type="transmembrane region" description="Helical" evidence="1">
    <location>
        <begin position="20"/>
        <end position="42"/>
    </location>
</feature>
<keyword evidence="1" id="KW-0472">Membrane</keyword>